<dbReference type="EMBL" id="CP098747">
    <property type="protein sequence ID" value="USG61716.1"/>
    <property type="molecule type" value="Genomic_DNA"/>
</dbReference>
<feature type="signal peptide" evidence="1">
    <location>
        <begin position="1"/>
        <end position="27"/>
    </location>
</feature>
<evidence type="ECO:0000313" key="2">
    <source>
        <dbReference type="EMBL" id="USG61716.1"/>
    </source>
</evidence>
<feature type="chain" id="PRO_5047154522" evidence="1">
    <location>
        <begin position="28"/>
        <end position="414"/>
    </location>
</feature>
<evidence type="ECO:0000256" key="1">
    <source>
        <dbReference type="SAM" id="SignalP"/>
    </source>
</evidence>
<name>A0ABY4W3F9_9PROT</name>
<accession>A0ABY4W3F9</accession>
<dbReference type="Gene3D" id="3.40.190.10">
    <property type="entry name" value="Periplasmic binding protein-like II"/>
    <property type="match status" value="2"/>
</dbReference>
<reference evidence="2" key="1">
    <citation type="submission" date="2022-06" db="EMBL/GenBank/DDBJ databases">
        <title>Sneathiella actinostolidae sp. nov., isolated from a sea anemonein the Western Pacific Ocean.</title>
        <authorList>
            <person name="Wei M.J."/>
        </authorList>
    </citation>
    <scope>NUCLEOTIDE SEQUENCE</scope>
    <source>
        <strain evidence="2">PHK-P5</strain>
    </source>
</reference>
<sequence length="414" mass="45608">MSIFSSAVRTVIRLAAFSSFIVVSASAIPASAEDAEFRNWDDVVAAAKGSSVNWFMWGGADNINQYVSDWVGNEVKEKYGVTLNRVGINDTAEAVNIVLGEKQAGIDDKGTVDLIWINGGNFRTMKQGNLIFCNYLDLLPNNKLVNWQDPSIANDFGLPVDGCEVPWNRAQFAFAYDEKRTPQPPKSIASLIEWVKSNPGQFTYPAANDFNGSVFIRHVFYYAAGGPESLLGDFDQAKFDAVAPKAWAILNEMKPNLWREGKTYPNSITTLAQLYANQEVALYFNYDPAIFGINVENGTFPASTRSYGLENGTIANTNYVAIPYNSPRKAAAMILANELLSFSAQYTKAKADVWGATPAIDLSRLDQKSREAFNALPRNPAVISPEALARKSLPELNPKWISAIEKGWQKNVAE</sequence>
<organism evidence="2 3">
    <name type="scientific">Sneathiella marina</name>
    <dbReference type="NCBI Taxonomy" id="2950108"/>
    <lineage>
        <taxon>Bacteria</taxon>
        <taxon>Pseudomonadati</taxon>
        <taxon>Pseudomonadota</taxon>
        <taxon>Alphaproteobacteria</taxon>
        <taxon>Sneathiellales</taxon>
        <taxon>Sneathiellaceae</taxon>
        <taxon>Sneathiella</taxon>
    </lineage>
</organism>
<dbReference type="PIRSF" id="PIRSF029172">
    <property type="entry name" value="UCP029172_ABC_sbc_YnjB"/>
    <property type="match status" value="1"/>
</dbReference>
<dbReference type="InterPro" id="IPR027020">
    <property type="entry name" value="YnjB"/>
</dbReference>
<protein>
    <submittedName>
        <fullName evidence="2">ABC transporter substrate-binding protein</fullName>
    </submittedName>
</protein>
<dbReference type="Pfam" id="PF13416">
    <property type="entry name" value="SBP_bac_8"/>
    <property type="match status" value="1"/>
</dbReference>
<evidence type="ECO:0000313" key="3">
    <source>
        <dbReference type="Proteomes" id="UP001056291"/>
    </source>
</evidence>
<dbReference type="NCBIfam" id="NF008633">
    <property type="entry name" value="PRK11622.1"/>
    <property type="match status" value="1"/>
</dbReference>
<dbReference type="PANTHER" id="PTHR42779">
    <property type="entry name" value="PROTEIN YNJB"/>
    <property type="match status" value="1"/>
</dbReference>
<keyword evidence="1" id="KW-0732">Signal</keyword>
<proteinExistence type="predicted"/>
<dbReference type="SUPFAM" id="SSF53850">
    <property type="entry name" value="Periplasmic binding protein-like II"/>
    <property type="match status" value="1"/>
</dbReference>
<keyword evidence="3" id="KW-1185">Reference proteome</keyword>
<dbReference type="InterPro" id="IPR006059">
    <property type="entry name" value="SBP"/>
</dbReference>
<gene>
    <name evidence="2" type="ORF">NBZ79_01850</name>
</gene>
<dbReference type="RefSeq" id="WP_251934899.1">
    <property type="nucleotide sequence ID" value="NZ_CP098747.1"/>
</dbReference>
<dbReference type="Proteomes" id="UP001056291">
    <property type="component" value="Chromosome"/>
</dbReference>
<dbReference type="PANTHER" id="PTHR42779:SF1">
    <property type="entry name" value="PROTEIN YNJB"/>
    <property type="match status" value="1"/>
</dbReference>